<dbReference type="GO" id="GO:0006886">
    <property type="term" value="P:intracellular protein transport"/>
    <property type="evidence" value="ECO:0007669"/>
    <property type="project" value="InterPro"/>
</dbReference>
<accession>G3B9V6</accession>
<organism evidence="5">
    <name type="scientific">Candida tenuis (strain ATCC 10573 / BCRC 21748 / CBS 615 / JCM 9827 / NBRC 10315 / NRRL Y-1498 / VKM Y-70)</name>
    <name type="common">Yeast</name>
    <name type="synonym">Yamadazyma tenuis</name>
    <dbReference type="NCBI Taxonomy" id="590646"/>
    <lineage>
        <taxon>Eukaryota</taxon>
        <taxon>Fungi</taxon>
        <taxon>Dikarya</taxon>
        <taxon>Ascomycota</taxon>
        <taxon>Saccharomycotina</taxon>
        <taxon>Pichiomycetes</taxon>
        <taxon>Debaryomycetaceae</taxon>
        <taxon>Yamadazyma</taxon>
    </lineage>
</organism>
<dbReference type="GO" id="GO:0030897">
    <property type="term" value="C:HOPS complex"/>
    <property type="evidence" value="ECO:0007669"/>
    <property type="project" value="TreeGrafter"/>
</dbReference>
<feature type="domain" description="Vps16 N-terminal" evidence="3">
    <location>
        <begin position="5"/>
        <end position="121"/>
    </location>
</feature>
<feature type="domain" description="Vps16 N-terminal" evidence="3">
    <location>
        <begin position="375"/>
        <end position="487"/>
    </location>
</feature>
<dbReference type="GeneID" id="18249101"/>
<evidence type="ECO:0000259" key="2">
    <source>
        <dbReference type="Pfam" id="PF04840"/>
    </source>
</evidence>
<dbReference type="Gene3D" id="1.10.150.780">
    <property type="entry name" value="Vps16, C-terminal region"/>
    <property type="match status" value="1"/>
</dbReference>
<dbReference type="KEGG" id="cten:18249101"/>
<dbReference type="OrthoDB" id="1792at2759"/>
<feature type="domain" description="Vps16 C-terminal" evidence="2">
    <location>
        <begin position="702"/>
        <end position="948"/>
    </location>
</feature>
<dbReference type="Pfam" id="PF04840">
    <property type="entry name" value="Vps16_C"/>
    <property type="match status" value="2"/>
</dbReference>
<protein>
    <recommendedName>
        <fullName evidence="6">Vacuolar protein sorting-associated protein 16 homolog</fullName>
    </recommendedName>
</protein>
<feature type="domain" description="Vps16 C-terminal" evidence="2">
    <location>
        <begin position="592"/>
        <end position="672"/>
    </location>
</feature>
<dbReference type="PANTHER" id="PTHR12811:SF0">
    <property type="entry name" value="VACUOLAR PROTEIN SORTING-ASSOCIATED PROTEIN 16 HOMOLOG"/>
    <property type="match status" value="1"/>
</dbReference>
<dbReference type="HOGENOM" id="CLU_008909_1_0_1"/>
<dbReference type="GO" id="GO:0042144">
    <property type="term" value="P:vacuole fusion, non-autophagic"/>
    <property type="evidence" value="ECO:0007669"/>
    <property type="project" value="TreeGrafter"/>
</dbReference>
<dbReference type="PANTHER" id="PTHR12811">
    <property type="entry name" value="VACUOLAR PROTEIN SORTING VPS16"/>
    <property type="match status" value="1"/>
</dbReference>
<dbReference type="InterPro" id="IPR038132">
    <property type="entry name" value="Vps16_C_sf"/>
</dbReference>
<dbReference type="EMBL" id="GL996527">
    <property type="protein sequence ID" value="EGV61977.1"/>
    <property type="molecule type" value="Genomic_DNA"/>
</dbReference>
<sequence length="957" mass="109236">MTSNPSLSWQKIQDVYYSLVPCYETLNWSIGNLYGDHKVKISSHSTSVALSSKYTSHPSVIDIYTISGNNLWSVVYNSTTEDHIVDYEFYNEDLYVVLSNQKFRHYKDLKGSFDEYVFTKDLITLDNFGESDVFLNNVNAEEIQGNSNGKTGGKDHEGTGKLNKHVITNLENNEPEEVFQIFDTYIWGSFLVLRLTNRFIITNLADNHRNYEILIPVTSGPQLHDMALIELTDDGFSAVICYGSTALTLKVDLKSSSYELVDHELTDGPFTKVTVSPNGHLVALLNEQVSTIFVISSSFTQVLLEYDTSNDSSSPYQIEWCANDAIVLSLRDEIKVVGPNQASISFFYDFIDEDDLDFDAVLKGTGDDELSFTIAHLKSEPDGLKILTTKKVEFLSRVSESSRNLYQIGSSHPGSILLDCIDKLTQQSSKADTNISLLKSDVSLINAMDSCLDVALDEFNPQWQKKLLSAVTFGKAYVDGYYNSEKYLKVINTIKVLNQLKSADISLFLTSKEADILGWDKIIGMLLNRDQYLLALKVISLLDLQYLRDKIYVHWCCYKIKKEIDVEDSELYKIIAKKLVSARDDASKKNYVSVVEISEIAFEEGRLDLCNYLINLEPTIVKKVEQYLKFEKLEIALIKAFESAEYDLVKVLLMHLHSTLSVSQFFKILHQNESHSITDPISEDIDTSNQILVVDGNLVESFWVQSIGKHHREVMEKYYKQEDMKVELSIERLKYFLKQNESPPDISTGLLTYYEDYKMKLLKLSGSSGDRQNYKFHQSELDVLELQKKLSDTYQTDFFSTKSLSQILVKLINMHQLKQGHKIVKDFKMSLSKFWYLILETYCSTSNFDRLHQFILSSSNDKTNLKSPIGFQIIVETCLAYKGPPNYISMYINQCSDIHYLDKCHLFISNNDLVSAANEAYKYKDIEFLNSLLDRANKHANDSVVQSIKGLITRLGY</sequence>
<evidence type="ECO:0000313" key="5">
    <source>
        <dbReference type="Proteomes" id="UP000000707"/>
    </source>
</evidence>
<evidence type="ECO:0008006" key="6">
    <source>
        <dbReference type="Google" id="ProtNLM"/>
    </source>
</evidence>
<name>G3B9V6_CANTC</name>
<dbReference type="PIRSF" id="PIRSF007949">
    <property type="entry name" value="VPS16"/>
    <property type="match status" value="1"/>
</dbReference>
<dbReference type="eggNOG" id="KOG2280">
    <property type="taxonomic scope" value="Eukaryota"/>
</dbReference>
<gene>
    <name evidence="4" type="ORF">CANTEDRAFT_125387</name>
</gene>
<evidence type="ECO:0000259" key="3">
    <source>
        <dbReference type="Pfam" id="PF04841"/>
    </source>
</evidence>
<dbReference type="AlphaFoldDB" id="G3B9V6"/>
<dbReference type="Pfam" id="PF04841">
    <property type="entry name" value="Vps16_N"/>
    <property type="match status" value="3"/>
</dbReference>
<dbReference type="InterPro" id="IPR006926">
    <property type="entry name" value="Vps16_N"/>
</dbReference>
<dbReference type="InterPro" id="IPR016534">
    <property type="entry name" value="VPS16"/>
</dbReference>
<dbReference type="STRING" id="590646.G3B9V6"/>
<evidence type="ECO:0000313" key="4">
    <source>
        <dbReference type="EMBL" id="EGV61977.1"/>
    </source>
</evidence>
<dbReference type="InterPro" id="IPR006925">
    <property type="entry name" value="Vps16_C"/>
</dbReference>
<dbReference type="GO" id="GO:0016197">
    <property type="term" value="P:endosomal transport"/>
    <property type="evidence" value="ECO:0007669"/>
    <property type="project" value="TreeGrafter"/>
</dbReference>
<dbReference type="Proteomes" id="UP000000707">
    <property type="component" value="Unassembled WGS sequence"/>
</dbReference>
<dbReference type="GO" id="GO:0003779">
    <property type="term" value="F:actin binding"/>
    <property type="evidence" value="ECO:0007669"/>
    <property type="project" value="TreeGrafter"/>
</dbReference>
<comment type="similarity">
    <text evidence="1">Belongs to the VPS16 family.</text>
</comment>
<keyword evidence="5" id="KW-1185">Reference proteome</keyword>
<reference evidence="4 5" key="1">
    <citation type="journal article" date="2011" name="Proc. Natl. Acad. Sci. U.S.A.">
        <title>Comparative genomics of xylose-fermenting fungi for enhanced biofuel production.</title>
        <authorList>
            <person name="Wohlbach D.J."/>
            <person name="Kuo A."/>
            <person name="Sato T.K."/>
            <person name="Potts K.M."/>
            <person name="Salamov A.A."/>
            <person name="LaButti K.M."/>
            <person name="Sun H."/>
            <person name="Clum A."/>
            <person name="Pangilinan J.L."/>
            <person name="Lindquist E.A."/>
            <person name="Lucas S."/>
            <person name="Lapidus A."/>
            <person name="Jin M."/>
            <person name="Gunawan C."/>
            <person name="Balan V."/>
            <person name="Dale B.E."/>
            <person name="Jeffries T.W."/>
            <person name="Zinkel R."/>
            <person name="Barry K.W."/>
            <person name="Grigoriev I.V."/>
            <person name="Gasch A.P."/>
        </authorList>
    </citation>
    <scope>NUCLEOTIDE SEQUENCE [LARGE SCALE GENOMIC DNA]</scope>
    <source>
        <strain evidence="5">ATCC 10573 / BCRC 21748 / CBS 615 / JCM 9827 / NBRC 10315 / NRRL Y-1498 / VKM Y-70</strain>
    </source>
</reference>
<proteinExistence type="inferred from homology"/>
<evidence type="ECO:0000256" key="1">
    <source>
        <dbReference type="ARBA" id="ARBA00009250"/>
    </source>
</evidence>
<feature type="domain" description="Vps16 N-terminal" evidence="3">
    <location>
        <begin position="268"/>
        <end position="350"/>
    </location>
</feature>
<dbReference type="GO" id="GO:0005768">
    <property type="term" value="C:endosome"/>
    <property type="evidence" value="ECO:0007669"/>
    <property type="project" value="UniProtKB-ARBA"/>
</dbReference>